<protein>
    <recommendedName>
        <fullName evidence="3 18">FAD:protein FMN transferase</fullName>
        <ecNumber evidence="2 18">2.7.1.180</ecNumber>
    </recommendedName>
    <alternativeName>
        <fullName evidence="15 18">Flavin transferase</fullName>
    </alternativeName>
</protein>
<evidence type="ECO:0000256" key="10">
    <source>
        <dbReference type="ARBA" id="ARBA00022827"/>
    </source>
</evidence>
<evidence type="ECO:0000256" key="18">
    <source>
        <dbReference type="PIRNR" id="PIRNR006268"/>
    </source>
</evidence>
<evidence type="ECO:0000256" key="5">
    <source>
        <dbReference type="ARBA" id="ARBA00022519"/>
    </source>
</evidence>
<keyword evidence="8 18" id="KW-0479">Metal-binding</keyword>
<gene>
    <name evidence="20" type="ORF">MARGE09_P0881</name>
</gene>
<accession>A0AAN1WFK1</accession>
<keyword evidence="9" id="KW-0732">Signal</keyword>
<keyword evidence="14" id="KW-0449">Lipoprotein</keyword>
<dbReference type="PIRSF" id="PIRSF006268">
    <property type="entry name" value="ApbE"/>
    <property type="match status" value="1"/>
</dbReference>
<keyword evidence="4" id="KW-1003">Cell membrane</keyword>
<evidence type="ECO:0000313" key="20">
    <source>
        <dbReference type="EMBL" id="BCD96681.1"/>
    </source>
</evidence>
<keyword evidence="5" id="KW-0997">Cell inner membrane</keyword>
<dbReference type="KEGG" id="marq:MARGE09_P0881"/>
<dbReference type="EMBL" id="AP023086">
    <property type="protein sequence ID" value="BCD96681.1"/>
    <property type="molecule type" value="Genomic_DNA"/>
</dbReference>
<keyword evidence="7 18" id="KW-0808">Transferase</keyword>
<dbReference type="GO" id="GO:0005886">
    <property type="term" value="C:plasma membrane"/>
    <property type="evidence" value="ECO:0007669"/>
    <property type="project" value="UniProtKB-SubCell"/>
</dbReference>
<evidence type="ECO:0000256" key="14">
    <source>
        <dbReference type="ARBA" id="ARBA00023288"/>
    </source>
</evidence>
<dbReference type="GO" id="GO:0046872">
    <property type="term" value="F:metal ion binding"/>
    <property type="evidence" value="ECO:0007669"/>
    <property type="project" value="UniProtKB-UniRule"/>
</dbReference>
<keyword evidence="12" id="KW-0472">Membrane</keyword>
<organism evidence="20 21">
    <name type="scientific">Marinagarivorans cellulosilyticus</name>
    <dbReference type="NCBI Taxonomy" id="2721545"/>
    <lineage>
        <taxon>Bacteria</taxon>
        <taxon>Pseudomonadati</taxon>
        <taxon>Pseudomonadota</taxon>
        <taxon>Gammaproteobacteria</taxon>
        <taxon>Cellvibrionales</taxon>
        <taxon>Cellvibrionaceae</taxon>
        <taxon>Marinagarivorans</taxon>
    </lineage>
</organism>
<comment type="cofactor">
    <cofactor evidence="19">
        <name>Mg(2+)</name>
        <dbReference type="ChEBI" id="CHEBI:18420"/>
    </cofactor>
    <cofactor evidence="19">
        <name>Mn(2+)</name>
        <dbReference type="ChEBI" id="CHEBI:29035"/>
    </cofactor>
    <text evidence="19">Magnesium. Can also use manganese.</text>
</comment>
<dbReference type="Pfam" id="PF02424">
    <property type="entry name" value="ApbE"/>
    <property type="match status" value="1"/>
</dbReference>
<evidence type="ECO:0000256" key="19">
    <source>
        <dbReference type="PIRSR" id="PIRSR006268-2"/>
    </source>
</evidence>
<dbReference type="Proteomes" id="UP001320119">
    <property type="component" value="Chromosome"/>
</dbReference>
<evidence type="ECO:0000256" key="8">
    <source>
        <dbReference type="ARBA" id="ARBA00022723"/>
    </source>
</evidence>
<sequence length="367" mass="39928">MCPLAHQNSDALRECTSECFMNIFSDIILKARAAWLLSLFCFLLAACEQKPKCEAIAYSGNTMGTIYNIKLVVKPEQRTAAKNTQAAIDALLLDFNQSLSTYIKDSEIMTINAAPINQWIDVSPRFLGVLTLSQEVSALSGGAFDATVAPLVNLWGFGADWRQDDPPTEQQITSAKKNVDFSAIEIDAENFRIKKQKNIALDFSAVAKGYGVDELATYLWQQGFHHFMVEIGGELRLHGHNAEGMPWRIGVESPQTGGEIRPIAVSEVGVATSGDYRNYFERDGVRFSHTIDPATGKPITHSLASVTVVAGSAAKADALATAFSVMGGDKTMALAAKEGIAVYLIERAQEGFSVRHSPAFAPYLLEL</sequence>
<dbReference type="PANTHER" id="PTHR30040:SF2">
    <property type="entry name" value="FAD:PROTEIN FMN TRANSFERASE"/>
    <property type="match status" value="1"/>
</dbReference>
<reference evidence="20 21" key="1">
    <citation type="journal article" date="2022" name="IScience">
        <title>An ultrasensitive nanofiber-based assay for enzymatic hydrolysis and deep-sea microbial degradation of cellulose.</title>
        <authorList>
            <person name="Tsudome M."/>
            <person name="Tachioka M."/>
            <person name="Miyazaki M."/>
            <person name="Uchimura K."/>
            <person name="Tsuda M."/>
            <person name="Takaki Y."/>
            <person name="Deguchi S."/>
        </authorList>
    </citation>
    <scope>NUCLEOTIDE SEQUENCE [LARGE SCALE GENOMIC DNA]</scope>
    <source>
        <strain evidence="20 21">GE09</strain>
    </source>
</reference>
<dbReference type="SUPFAM" id="SSF143631">
    <property type="entry name" value="ApbE-like"/>
    <property type="match status" value="1"/>
</dbReference>
<evidence type="ECO:0000256" key="17">
    <source>
        <dbReference type="ARBA" id="ARBA00060485"/>
    </source>
</evidence>
<dbReference type="InterPro" id="IPR024932">
    <property type="entry name" value="ApbE"/>
</dbReference>
<evidence type="ECO:0000256" key="11">
    <source>
        <dbReference type="ARBA" id="ARBA00022842"/>
    </source>
</evidence>
<dbReference type="GO" id="GO:0016740">
    <property type="term" value="F:transferase activity"/>
    <property type="evidence" value="ECO:0007669"/>
    <property type="project" value="UniProtKB-UniRule"/>
</dbReference>
<dbReference type="AlphaFoldDB" id="A0AAN1WFK1"/>
<evidence type="ECO:0000256" key="7">
    <source>
        <dbReference type="ARBA" id="ARBA00022679"/>
    </source>
</evidence>
<feature type="binding site" evidence="19">
    <location>
        <position position="321"/>
    </location>
    <ligand>
        <name>Mg(2+)</name>
        <dbReference type="ChEBI" id="CHEBI:18420"/>
    </ligand>
</feature>
<evidence type="ECO:0000313" key="21">
    <source>
        <dbReference type="Proteomes" id="UP001320119"/>
    </source>
</evidence>
<evidence type="ECO:0000256" key="15">
    <source>
        <dbReference type="ARBA" id="ARBA00031306"/>
    </source>
</evidence>
<comment type="subcellular location">
    <subcellularLocation>
        <location evidence="17">Cell inner membrane</location>
        <topology evidence="17">Lipid-anchor</topology>
        <orientation evidence="17">Periplasmic side</orientation>
    </subcellularLocation>
</comment>
<dbReference type="PANTHER" id="PTHR30040">
    <property type="entry name" value="THIAMINE BIOSYNTHESIS LIPOPROTEIN APBE"/>
    <property type="match status" value="1"/>
</dbReference>
<keyword evidence="11 18" id="KW-0460">Magnesium</keyword>
<keyword evidence="10 18" id="KW-0274">FAD</keyword>
<feature type="binding site" evidence="19">
    <location>
        <position position="317"/>
    </location>
    <ligand>
        <name>Mg(2+)</name>
        <dbReference type="ChEBI" id="CHEBI:18420"/>
    </ligand>
</feature>
<evidence type="ECO:0000256" key="16">
    <source>
        <dbReference type="ARBA" id="ARBA00048540"/>
    </source>
</evidence>
<comment type="catalytic activity">
    <reaction evidence="16 18">
        <text>L-threonyl-[protein] + FAD = FMN-L-threonyl-[protein] + AMP + H(+)</text>
        <dbReference type="Rhea" id="RHEA:36847"/>
        <dbReference type="Rhea" id="RHEA-COMP:11060"/>
        <dbReference type="Rhea" id="RHEA-COMP:11061"/>
        <dbReference type="ChEBI" id="CHEBI:15378"/>
        <dbReference type="ChEBI" id="CHEBI:30013"/>
        <dbReference type="ChEBI" id="CHEBI:57692"/>
        <dbReference type="ChEBI" id="CHEBI:74257"/>
        <dbReference type="ChEBI" id="CHEBI:456215"/>
        <dbReference type="EC" id="2.7.1.180"/>
    </reaction>
</comment>
<proteinExistence type="inferred from homology"/>
<evidence type="ECO:0000256" key="2">
    <source>
        <dbReference type="ARBA" id="ARBA00011955"/>
    </source>
</evidence>
<feature type="binding site" evidence="19">
    <location>
        <position position="205"/>
    </location>
    <ligand>
        <name>Mg(2+)</name>
        <dbReference type="ChEBI" id="CHEBI:18420"/>
    </ligand>
</feature>
<keyword evidence="13" id="KW-0564">Palmitate</keyword>
<dbReference type="EC" id="2.7.1.180" evidence="2 18"/>
<dbReference type="FunFam" id="3.10.520.10:FF:000001">
    <property type="entry name" value="FAD:protein FMN transferase"/>
    <property type="match status" value="1"/>
</dbReference>
<evidence type="ECO:0000256" key="4">
    <source>
        <dbReference type="ARBA" id="ARBA00022475"/>
    </source>
</evidence>
<comment type="similarity">
    <text evidence="1 18">Belongs to the ApbE family.</text>
</comment>
<dbReference type="Gene3D" id="3.10.520.10">
    <property type="entry name" value="ApbE-like domains"/>
    <property type="match status" value="1"/>
</dbReference>
<evidence type="ECO:0000256" key="13">
    <source>
        <dbReference type="ARBA" id="ARBA00023139"/>
    </source>
</evidence>
<dbReference type="InterPro" id="IPR003374">
    <property type="entry name" value="ApbE-like_sf"/>
</dbReference>
<evidence type="ECO:0000256" key="9">
    <source>
        <dbReference type="ARBA" id="ARBA00022729"/>
    </source>
</evidence>
<evidence type="ECO:0000256" key="1">
    <source>
        <dbReference type="ARBA" id="ARBA00008282"/>
    </source>
</evidence>
<keyword evidence="21" id="KW-1185">Reference proteome</keyword>
<evidence type="ECO:0000256" key="6">
    <source>
        <dbReference type="ARBA" id="ARBA00022630"/>
    </source>
</evidence>
<evidence type="ECO:0000256" key="3">
    <source>
        <dbReference type="ARBA" id="ARBA00016337"/>
    </source>
</evidence>
<name>A0AAN1WFK1_9GAMM</name>
<evidence type="ECO:0000256" key="12">
    <source>
        <dbReference type="ARBA" id="ARBA00023136"/>
    </source>
</evidence>
<keyword evidence="6 18" id="KW-0285">Flavoprotein</keyword>